<evidence type="ECO:0000313" key="2">
    <source>
        <dbReference type="EMBL" id="CAF1651350.1"/>
    </source>
</evidence>
<evidence type="ECO:0000313" key="3">
    <source>
        <dbReference type="EMBL" id="CAF4580288.1"/>
    </source>
</evidence>
<evidence type="ECO:0000259" key="1">
    <source>
        <dbReference type="Pfam" id="PF06628"/>
    </source>
</evidence>
<dbReference type="Pfam" id="PF06628">
    <property type="entry name" value="Catalase-rel"/>
    <property type="match status" value="1"/>
</dbReference>
<dbReference type="SUPFAM" id="SSF56634">
    <property type="entry name" value="Heme-dependent catalase-like"/>
    <property type="match status" value="1"/>
</dbReference>
<comment type="caution">
    <text evidence="2">The sequence shown here is derived from an EMBL/GenBank/DDBJ whole genome shotgun (WGS) entry which is preliminary data.</text>
</comment>
<dbReference type="AlphaFoldDB" id="A0A816EV45"/>
<gene>
    <name evidence="2" type="ORF">GPM918_LOCUS45531</name>
    <name evidence="3" type="ORF">SRO942_LOCUS48110</name>
</gene>
<dbReference type="GO" id="GO:0020037">
    <property type="term" value="F:heme binding"/>
    <property type="evidence" value="ECO:0007669"/>
    <property type="project" value="InterPro"/>
</dbReference>
<protein>
    <recommendedName>
        <fullName evidence="1">Catalase immune-responsive domain-containing protein</fullName>
    </recommendedName>
</protein>
<feature type="domain" description="Catalase immune-responsive" evidence="1">
    <location>
        <begin position="37"/>
        <end position="78"/>
    </location>
</feature>
<name>A0A816EV45_9BILA</name>
<evidence type="ECO:0000313" key="4">
    <source>
        <dbReference type="Proteomes" id="UP000663829"/>
    </source>
</evidence>
<sequence length="92" mass="10457">AVIKKDYRKEFHGPEITSRQAHIEHATYKAGLVDRSKNLIDNMVEHLEQCTDKDVVKRAVAVLANVDDDFGKTLAQKLRIDSPKRVRVDLST</sequence>
<reference evidence="2" key="1">
    <citation type="submission" date="2021-02" db="EMBL/GenBank/DDBJ databases">
        <authorList>
            <person name="Nowell W R."/>
        </authorList>
    </citation>
    <scope>NUCLEOTIDE SEQUENCE</scope>
</reference>
<dbReference type="Proteomes" id="UP000681722">
    <property type="component" value="Unassembled WGS sequence"/>
</dbReference>
<dbReference type="InterPro" id="IPR020835">
    <property type="entry name" value="Catalase_sf"/>
</dbReference>
<dbReference type="Gene3D" id="2.40.180.10">
    <property type="entry name" value="Catalase core domain"/>
    <property type="match status" value="1"/>
</dbReference>
<dbReference type="EMBL" id="CAJOBC010122405">
    <property type="protein sequence ID" value="CAF4580288.1"/>
    <property type="molecule type" value="Genomic_DNA"/>
</dbReference>
<keyword evidence="4" id="KW-1185">Reference proteome</keyword>
<dbReference type="EMBL" id="CAJNOQ010051589">
    <property type="protein sequence ID" value="CAF1651350.1"/>
    <property type="molecule type" value="Genomic_DNA"/>
</dbReference>
<accession>A0A816EV45</accession>
<dbReference type="InterPro" id="IPR010582">
    <property type="entry name" value="Catalase_immune_responsive"/>
</dbReference>
<dbReference type="OrthoDB" id="6880011at2759"/>
<organism evidence="2 4">
    <name type="scientific">Didymodactylos carnosus</name>
    <dbReference type="NCBI Taxonomy" id="1234261"/>
    <lineage>
        <taxon>Eukaryota</taxon>
        <taxon>Metazoa</taxon>
        <taxon>Spiralia</taxon>
        <taxon>Gnathifera</taxon>
        <taxon>Rotifera</taxon>
        <taxon>Eurotatoria</taxon>
        <taxon>Bdelloidea</taxon>
        <taxon>Philodinida</taxon>
        <taxon>Philodinidae</taxon>
        <taxon>Didymodactylos</taxon>
    </lineage>
</organism>
<proteinExistence type="predicted"/>
<feature type="non-terminal residue" evidence="2">
    <location>
        <position position="1"/>
    </location>
</feature>
<dbReference type="Proteomes" id="UP000663829">
    <property type="component" value="Unassembled WGS sequence"/>
</dbReference>